<keyword evidence="2" id="KW-1185">Reference proteome</keyword>
<protein>
    <submittedName>
        <fullName evidence="1">Uncharacterized protein</fullName>
    </submittedName>
</protein>
<dbReference type="Proteomes" id="UP000614216">
    <property type="component" value="Unassembled WGS sequence"/>
</dbReference>
<dbReference type="EMBL" id="JAEUGD010000045">
    <property type="protein sequence ID" value="MBL6447585.1"/>
    <property type="molecule type" value="Genomic_DNA"/>
</dbReference>
<reference evidence="1" key="1">
    <citation type="submission" date="2021-01" db="EMBL/GenBank/DDBJ databases">
        <title>Fulvivirga kasyanovii gen. nov., sp nov., a novel member of the phylum Bacteroidetes isolated from seawater in a mussel farm.</title>
        <authorList>
            <person name="Zhao L.-H."/>
            <person name="Wang Z.-J."/>
        </authorList>
    </citation>
    <scope>NUCLEOTIDE SEQUENCE</scope>
    <source>
        <strain evidence="1">29W222</strain>
    </source>
</reference>
<evidence type="ECO:0000313" key="1">
    <source>
        <dbReference type="EMBL" id="MBL6447585.1"/>
    </source>
</evidence>
<organism evidence="1 2">
    <name type="scientific">Fulvivirga marina</name>
    <dbReference type="NCBI Taxonomy" id="2494733"/>
    <lineage>
        <taxon>Bacteria</taxon>
        <taxon>Pseudomonadati</taxon>
        <taxon>Bacteroidota</taxon>
        <taxon>Cytophagia</taxon>
        <taxon>Cytophagales</taxon>
        <taxon>Fulvivirgaceae</taxon>
        <taxon>Fulvivirga</taxon>
    </lineage>
</organism>
<sequence length="234" mass="27082">MTETTNLKKGPLQIVLNKLYTAVIALLVLSLQPLEVAGQKLMGNYVIEDPIPEVAIKYSFNEPDRFTFSDHHSHNHYFGQGYYLIDDDQIHLYYDKNCGGEYYSEYEILTSVQAKKTKLFLVVTDKKKEVVPPIIRVTKPETGYSIQATGYNTRIVELDYVSMQDTLKIGCPGYYPLEIPLYQFKSQEVVFLINLQMDNNAHPISGTHEKRKFKLNKKGFLMEYEGEMRQFVKE</sequence>
<gene>
    <name evidence="1" type="ORF">JMN32_14800</name>
</gene>
<evidence type="ECO:0000313" key="2">
    <source>
        <dbReference type="Proteomes" id="UP000614216"/>
    </source>
</evidence>
<comment type="caution">
    <text evidence="1">The sequence shown here is derived from an EMBL/GenBank/DDBJ whole genome shotgun (WGS) entry which is preliminary data.</text>
</comment>
<dbReference type="AlphaFoldDB" id="A0A937G076"/>
<name>A0A937G076_9BACT</name>
<dbReference type="RefSeq" id="WP_202857125.1">
    <property type="nucleotide sequence ID" value="NZ_JAEUGD010000045.1"/>
</dbReference>
<accession>A0A937G076</accession>
<proteinExistence type="predicted"/>